<sequence>MYNLRKPIPLGEKYEVDSEEIDEEENKEWKDSNTICWYKKYLSHKADSCVTCQGLSVEIETLKCLVEDLNKELGIEKVLTKVSQLEKEQQRQVEKLIEKNKGLFVEELIQLEKTQEEIHKIIIKKGAEPIKQKPY</sequence>
<evidence type="ECO:0000313" key="3">
    <source>
        <dbReference type="Proteomes" id="UP000439903"/>
    </source>
</evidence>
<proteinExistence type="predicted"/>
<dbReference type="OrthoDB" id="2487979at2759"/>
<feature type="coiled-coil region" evidence="1">
    <location>
        <begin position="52"/>
        <end position="99"/>
    </location>
</feature>
<organism evidence="2 3">
    <name type="scientific">Gigaspora margarita</name>
    <dbReference type="NCBI Taxonomy" id="4874"/>
    <lineage>
        <taxon>Eukaryota</taxon>
        <taxon>Fungi</taxon>
        <taxon>Fungi incertae sedis</taxon>
        <taxon>Mucoromycota</taxon>
        <taxon>Glomeromycotina</taxon>
        <taxon>Glomeromycetes</taxon>
        <taxon>Diversisporales</taxon>
        <taxon>Gigasporaceae</taxon>
        <taxon>Gigaspora</taxon>
    </lineage>
</organism>
<reference evidence="2 3" key="1">
    <citation type="journal article" date="2019" name="Environ. Microbiol.">
        <title>At the nexus of three kingdoms: the genome of the mycorrhizal fungus Gigaspora margarita provides insights into plant, endobacterial and fungal interactions.</title>
        <authorList>
            <person name="Venice F."/>
            <person name="Ghignone S."/>
            <person name="Salvioli di Fossalunga A."/>
            <person name="Amselem J."/>
            <person name="Novero M."/>
            <person name="Xianan X."/>
            <person name="Sedzielewska Toro K."/>
            <person name="Morin E."/>
            <person name="Lipzen A."/>
            <person name="Grigoriev I.V."/>
            <person name="Henrissat B."/>
            <person name="Martin F.M."/>
            <person name="Bonfante P."/>
        </authorList>
    </citation>
    <scope>NUCLEOTIDE SEQUENCE [LARGE SCALE GENOMIC DNA]</scope>
    <source>
        <strain evidence="2 3">BEG34</strain>
    </source>
</reference>
<dbReference type="Proteomes" id="UP000439903">
    <property type="component" value="Unassembled WGS sequence"/>
</dbReference>
<evidence type="ECO:0000256" key="1">
    <source>
        <dbReference type="SAM" id="Coils"/>
    </source>
</evidence>
<name>A0A8H3X4L1_GIGMA</name>
<comment type="caution">
    <text evidence="2">The sequence shown here is derived from an EMBL/GenBank/DDBJ whole genome shotgun (WGS) entry which is preliminary data.</text>
</comment>
<dbReference type="AlphaFoldDB" id="A0A8H3X4L1"/>
<dbReference type="EMBL" id="WTPW01002098">
    <property type="protein sequence ID" value="KAF0397553.1"/>
    <property type="molecule type" value="Genomic_DNA"/>
</dbReference>
<protein>
    <submittedName>
        <fullName evidence="2">Uncharacterized protein</fullName>
    </submittedName>
</protein>
<accession>A0A8H3X4L1</accession>
<keyword evidence="1" id="KW-0175">Coiled coil</keyword>
<evidence type="ECO:0000313" key="2">
    <source>
        <dbReference type="EMBL" id="KAF0397553.1"/>
    </source>
</evidence>
<keyword evidence="3" id="KW-1185">Reference proteome</keyword>
<gene>
    <name evidence="2" type="ORF">F8M41_009937</name>
</gene>